<dbReference type="Pfam" id="PF12874">
    <property type="entry name" value="zf-met"/>
    <property type="match status" value="1"/>
</dbReference>
<dbReference type="Pfam" id="PF00096">
    <property type="entry name" value="zf-C2H2"/>
    <property type="match status" value="6"/>
</dbReference>
<feature type="domain" description="C2H2-type" evidence="12">
    <location>
        <begin position="246"/>
        <end position="273"/>
    </location>
</feature>
<keyword evidence="6" id="KW-0862">Zinc</keyword>
<dbReference type="SMART" id="SM00355">
    <property type="entry name" value="ZnF_C2H2"/>
    <property type="match status" value="14"/>
</dbReference>
<evidence type="ECO:0000256" key="1">
    <source>
        <dbReference type="ARBA" id="ARBA00004123"/>
    </source>
</evidence>
<dbReference type="AlphaFoldDB" id="A0AAN8PEK2"/>
<reference evidence="13 14" key="1">
    <citation type="submission" date="2024-01" db="EMBL/GenBank/DDBJ databases">
        <title>The genome of the rayed Mediterranean limpet Patella caerulea (Linnaeus, 1758).</title>
        <authorList>
            <person name="Anh-Thu Weber A."/>
            <person name="Halstead-Nussloch G."/>
        </authorList>
    </citation>
    <scope>NUCLEOTIDE SEQUENCE [LARGE SCALE GENOMIC DNA]</scope>
    <source>
        <strain evidence="13">AATW-2023a</strain>
        <tissue evidence="13">Whole specimen</tissue>
    </source>
</reference>
<dbReference type="FunFam" id="3.30.160.60:FF:002711">
    <property type="entry name" value="Zinc finger protein 16"/>
    <property type="match status" value="1"/>
</dbReference>
<feature type="domain" description="C2H2-type" evidence="12">
    <location>
        <begin position="99"/>
        <end position="121"/>
    </location>
</feature>
<evidence type="ECO:0000313" key="13">
    <source>
        <dbReference type="EMBL" id="KAK6173308.1"/>
    </source>
</evidence>
<feature type="domain" description="C2H2-type" evidence="12">
    <location>
        <begin position="24"/>
        <end position="47"/>
    </location>
</feature>
<dbReference type="InterPro" id="IPR036236">
    <property type="entry name" value="Znf_C2H2_sf"/>
</dbReference>
<evidence type="ECO:0000256" key="10">
    <source>
        <dbReference type="ARBA" id="ARBA00023242"/>
    </source>
</evidence>
<feature type="domain" description="C2H2-type" evidence="12">
    <location>
        <begin position="390"/>
        <end position="417"/>
    </location>
</feature>
<keyword evidence="14" id="KW-1185">Reference proteome</keyword>
<keyword evidence="9" id="KW-0804">Transcription</keyword>
<dbReference type="FunFam" id="3.30.160.60:FF:000325">
    <property type="entry name" value="ZFP90 zinc finger protein"/>
    <property type="match status" value="1"/>
</dbReference>
<dbReference type="Gene3D" id="3.30.160.60">
    <property type="entry name" value="Classic Zinc Finger"/>
    <property type="match status" value="10"/>
</dbReference>
<evidence type="ECO:0000259" key="12">
    <source>
        <dbReference type="PROSITE" id="PS50157"/>
    </source>
</evidence>
<feature type="domain" description="C2H2-type" evidence="12">
    <location>
        <begin position="155"/>
        <end position="183"/>
    </location>
</feature>
<keyword evidence="7" id="KW-0805">Transcription regulation</keyword>
<dbReference type="InterPro" id="IPR013087">
    <property type="entry name" value="Znf_C2H2_type"/>
</dbReference>
<dbReference type="FunFam" id="3.30.160.60:FF:001156">
    <property type="entry name" value="Zinc finger protein 407"/>
    <property type="match status" value="1"/>
</dbReference>
<dbReference type="SUPFAM" id="SSF57667">
    <property type="entry name" value="beta-beta-alpha zinc fingers"/>
    <property type="match status" value="7"/>
</dbReference>
<dbReference type="GO" id="GO:0005634">
    <property type="term" value="C:nucleus"/>
    <property type="evidence" value="ECO:0007669"/>
    <property type="project" value="UniProtKB-SubCell"/>
</dbReference>
<accession>A0AAN8PEK2</accession>
<evidence type="ECO:0000256" key="11">
    <source>
        <dbReference type="PROSITE-ProRule" id="PRU00042"/>
    </source>
</evidence>
<feature type="domain" description="C2H2-type" evidence="12">
    <location>
        <begin position="216"/>
        <end position="238"/>
    </location>
</feature>
<evidence type="ECO:0000256" key="2">
    <source>
        <dbReference type="ARBA" id="ARBA00006991"/>
    </source>
</evidence>
<feature type="domain" description="C2H2-type" evidence="12">
    <location>
        <begin position="187"/>
        <end position="214"/>
    </location>
</feature>
<keyword evidence="4" id="KW-0677">Repeat</keyword>
<dbReference type="PANTHER" id="PTHR24379">
    <property type="entry name" value="KRAB AND ZINC FINGER DOMAIN-CONTAINING"/>
    <property type="match status" value="1"/>
</dbReference>
<dbReference type="GO" id="GO:0008270">
    <property type="term" value="F:zinc ion binding"/>
    <property type="evidence" value="ECO:0007669"/>
    <property type="project" value="UniProtKB-KW"/>
</dbReference>
<dbReference type="Proteomes" id="UP001347796">
    <property type="component" value="Unassembled WGS sequence"/>
</dbReference>
<comment type="caution">
    <text evidence="13">The sequence shown here is derived from an EMBL/GenBank/DDBJ whole genome shotgun (WGS) entry which is preliminary data.</text>
</comment>
<dbReference type="FunFam" id="3.30.160.60:FF:000145">
    <property type="entry name" value="Zinc finger protein 574"/>
    <property type="match status" value="1"/>
</dbReference>
<keyword evidence="8" id="KW-0238">DNA-binding</keyword>
<comment type="subcellular location">
    <subcellularLocation>
        <location evidence="1">Nucleus</location>
    </subcellularLocation>
</comment>
<dbReference type="PROSITE" id="PS50157">
    <property type="entry name" value="ZINC_FINGER_C2H2_2"/>
    <property type="match status" value="13"/>
</dbReference>
<feature type="domain" description="C2H2-type" evidence="12">
    <location>
        <begin position="363"/>
        <end position="390"/>
    </location>
</feature>
<evidence type="ECO:0000256" key="7">
    <source>
        <dbReference type="ARBA" id="ARBA00023015"/>
    </source>
</evidence>
<proteinExistence type="inferred from homology"/>
<dbReference type="GO" id="GO:0003677">
    <property type="term" value="F:DNA binding"/>
    <property type="evidence" value="ECO:0007669"/>
    <property type="project" value="UniProtKB-KW"/>
</dbReference>
<gene>
    <name evidence="13" type="ORF">SNE40_016784</name>
</gene>
<evidence type="ECO:0000256" key="8">
    <source>
        <dbReference type="ARBA" id="ARBA00023125"/>
    </source>
</evidence>
<dbReference type="PROSITE" id="PS00028">
    <property type="entry name" value="ZINC_FINGER_C2H2_1"/>
    <property type="match status" value="12"/>
</dbReference>
<evidence type="ECO:0000313" key="14">
    <source>
        <dbReference type="Proteomes" id="UP001347796"/>
    </source>
</evidence>
<protein>
    <recommendedName>
        <fullName evidence="12">C2H2-type domain-containing protein</fullName>
    </recommendedName>
</protein>
<evidence type="ECO:0000256" key="3">
    <source>
        <dbReference type="ARBA" id="ARBA00022723"/>
    </source>
</evidence>
<name>A0AAN8PEK2_PATCE</name>
<evidence type="ECO:0000256" key="4">
    <source>
        <dbReference type="ARBA" id="ARBA00022737"/>
    </source>
</evidence>
<feature type="domain" description="C2H2-type" evidence="12">
    <location>
        <begin position="418"/>
        <end position="442"/>
    </location>
</feature>
<evidence type="ECO:0000256" key="9">
    <source>
        <dbReference type="ARBA" id="ARBA00023163"/>
    </source>
</evidence>
<comment type="similarity">
    <text evidence="2">Belongs to the krueppel C2H2-type zinc-finger protein family.</text>
</comment>
<feature type="domain" description="C2H2-type" evidence="12">
    <location>
        <begin position="303"/>
        <end position="331"/>
    </location>
</feature>
<feature type="domain" description="C2H2-type" evidence="12">
    <location>
        <begin position="332"/>
        <end position="359"/>
    </location>
</feature>
<feature type="domain" description="C2H2-type" evidence="12">
    <location>
        <begin position="274"/>
        <end position="303"/>
    </location>
</feature>
<keyword evidence="5 11" id="KW-0863">Zinc-finger</keyword>
<keyword evidence="10" id="KW-0539">Nucleus</keyword>
<evidence type="ECO:0000256" key="5">
    <source>
        <dbReference type="ARBA" id="ARBA00022771"/>
    </source>
</evidence>
<keyword evidence="3" id="KW-0479">Metal-binding</keyword>
<evidence type="ECO:0000256" key="6">
    <source>
        <dbReference type="ARBA" id="ARBA00022833"/>
    </source>
</evidence>
<dbReference type="EMBL" id="JAZGQO010000011">
    <property type="protein sequence ID" value="KAK6173308.1"/>
    <property type="molecule type" value="Genomic_DNA"/>
</dbReference>
<sequence length="442" mass="52428">MATITDDSNSLNPIEYREERQNVFRCSICMILYDSSAELEKHKKIHTKHCNICDESLPSIEIVKIHKEKQHFVCVRCEDIFTSQEEIIKHKEDKHRDQYFCNICDQSFNLDSELVDHLKIHGVNDVSKKYICACGVGFDDESLYDWHVQTQINHFKCKICYDVFTKRVDLKLHLVLKHSNRRNEELYKCIVCDQRFELKSRYKTHLKIHTGENSDFTCKQCGKRYLNKSHLSYHVLSHLTGSDRPHQCKVCNRRFSLKSVLVKHEKTHDLNRAFKCIYPTCDKVFLTNRGLKSHISVHEGLEFKCDQCEKVFHNKRRLTIHIRQEHEKRYQRICPVCGKKFKCSTQLKTHQHIHQPKDQRRNYICEFCGKGFPIKSHLDIHMKSHGEKAYTCDVCDEKFSRADNMKLHMRKHTGEKPYKCNVCDKTFSRHDNMKTHVKSQHG</sequence>
<feature type="domain" description="C2H2-type" evidence="12">
    <location>
        <begin position="72"/>
        <end position="100"/>
    </location>
</feature>
<organism evidence="13 14">
    <name type="scientific">Patella caerulea</name>
    <name type="common">Rayed Mediterranean limpet</name>
    <dbReference type="NCBI Taxonomy" id="87958"/>
    <lineage>
        <taxon>Eukaryota</taxon>
        <taxon>Metazoa</taxon>
        <taxon>Spiralia</taxon>
        <taxon>Lophotrochozoa</taxon>
        <taxon>Mollusca</taxon>
        <taxon>Gastropoda</taxon>
        <taxon>Patellogastropoda</taxon>
        <taxon>Patelloidea</taxon>
        <taxon>Patellidae</taxon>
        <taxon>Patella</taxon>
    </lineage>
</organism>
<dbReference type="PANTHER" id="PTHR24379:SF121">
    <property type="entry name" value="C2H2-TYPE DOMAIN-CONTAINING PROTEIN"/>
    <property type="match status" value="1"/>
</dbReference>